<dbReference type="Pfam" id="PF03235">
    <property type="entry name" value="GmrSD_N"/>
    <property type="match status" value="1"/>
</dbReference>
<evidence type="ECO:0000259" key="1">
    <source>
        <dbReference type="Pfam" id="PF03235"/>
    </source>
</evidence>
<dbReference type="RefSeq" id="WP_212692550.1">
    <property type="nucleotide sequence ID" value="NZ_CP058561.1"/>
</dbReference>
<name>A0A8J8SBG4_9FIRM</name>
<reference evidence="2 3" key="1">
    <citation type="submission" date="2020-07" db="EMBL/GenBank/DDBJ databases">
        <title>Vallitalea guaymasensis genome.</title>
        <authorList>
            <person name="Postec A."/>
        </authorList>
    </citation>
    <scope>NUCLEOTIDE SEQUENCE [LARGE SCALE GENOMIC DNA]</scope>
    <source>
        <strain evidence="2 3">Ra1766G1</strain>
    </source>
</reference>
<proteinExistence type="predicted"/>
<evidence type="ECO:0000313" key="3">
    <source>
        <dbReference type="Proteomes" id="UP000677305"/>
    </source>
</evidence>
<dbReference type="KEGG" id="vgu:HYG85_04960"/>
<sequence length="615" mass="72107">MPCTEVESWTINDLLDAFKQQPLKKKKIIIPQYQRNLVWNNSKKKLLIDSIKSGMPIGAFLLFNEGAEDGNIRYHLVDGLQRSTSIKNYNENPTLFFSPDNIDKNFRNILVETFKDDEKKLVKLFVEWVQTLKGFNENDGFSSYSAITYIDEKTDNKLDKNQTKLATNSIITYLDEIKQLSNINDIKVPIIIYHGNKSDLPTIFERINSKGTQLNKYQIYAATWSIYDSFDINNTEIIKKIQAKYEALIEEGLEIDNYDPLNFNTASFNYFEYLFGLGKLLCEDENYSNLFGKNNNKKDQTESIGFNLGCICLGNDLKKMGKLPTYLQKIDLNKYEKCILDSVKITNKILNPFIGFKANTKSKGNPVIYHTEMQIISIIGKIFKSKYDENLNLRNGYSQSIDKLKRTIPLHYLYDILRNYWSGTGDNKALELIKSDKYKTEIKQSQWDLVFDEWFENDISKKEKSRITIKPQSILLLRFIYTHLFSAHEELSHEIYEIEHLCPVSKLKNAAKNVDGLPISCISNLCLIEKDLNRSKNNKTIYQYYDERKTEGEFTEKQIKEEIEHIESRTFTQRTDLEFMNDFKDDSIQDYYNFLEKRFYIIKDKFYKLNKIVND</sequence>
<dbReference type="PANTHER" id="PTHR37292">
    <property type="entry name" value="VNG6097C"/>
    <property type="match status" value="1"/>
</dbReference>
<organism evidence="2 3">
    <name type="scientific">Vallitalea guaymasensis</name>
    <dbReference type="NCBI Taxonomy" id="1185412"/>
    <lineage>
        <taxon>Bacteria</taxon>
        <taxon>Bacillati</taxon>
        <taxon>Bacillota</taxon>
        <taxon>Clostridia</taxon>
        <taxon>Lachnospirales</taxon>
        <taxon>Vallitaleaceae</taxon>
        <taxon>Vallitalea</taxon>
    </lineage>
</organism>
<gene>
    <name evidence="2" type="ORF">HYG85_04960</name>
</gene>
<dbReference type="PANTHER" id="PTHR37292:SF2">
    <property type="entry name" value="DUF262 DOMAIN-CONTAINING PROTEIN"/>
    <property type="match status" value="1"/>
</dbReference>
<dbReference type="InterPro" id="IPR004919">
    <property type="entry name" value="GmrSD_N"/>
</dbReference>
<accession>A0A8J8SBG4</accession>
<protein>
    <submittedName>
        <fullName evidence="2">DUF262 domain-containing protein</fullName>
    </submittedName>
</protein>
<dbReference type="EMBL" id="CP058561">
    <property type="protein sequence ID" value="QUH28301.1"/>
    <property type="molecule type" value="Genomic_DNA"/>
</dbReference>
<evidence type="ECO:0000313" key="2">
    <source>
        <dbReference type="EMBL" id="QUH28301.1"/>
    </source>
</evidence>
<keyword evidence="3" id="KW-1185">Reference proteome</keyword>
<dbReference type="Proteomes" id="UP000677305">
    <property type="component" value="Chromosome"/>
</dbReference>
<feature type="domain" description="GmrSD restriction endonucleases N-terminal" evidence="1">
    <location>
        <begin position="21"/>
        <end position="222"/>
    </location>
</feature>
<dbReference type="AlphaFoldDB" id="A0A8J8SBG4"/>